<proteinExistence type="predicted"/>
<name>A0AC61L242_9EURY</name>
<evidence type="ECO:0000313" key="1">
    <source>
        <dbReference type="EMBL" id="PXF60419.1"/>
    </source>
</evidence>
<reference evidence="1" key="1">
    <citation type="submission" date="2018-01" db="EMBL/GenBank/DDBJ databases">
        <authorList>
            <person name="Krukenberg V."/>
        </authorList>
    </citation>
    <scope>NUCLEOTIDE SEQUENCE</scope>
    <source>
        <strain evidence="1">E20ANME2</strain>
    </source>
</reference>
<comment type="caution">
    <text evidence="1">The sequence shown here is derived from an EMBL/GenBank/DDBJ whole genome shotgun (WGS) entry which is preliminary data.</text>
</comment>
<accession>A0AC61L242</accession>
<evidence type="ECO:0000313" key="2">
    <source>
        <dbReference type="Proteomes" id="UP000248329"/>
    </source>
</evidence>
<dbReference type="Proteomes" id="UP000248329">
    <property type="component" value="Unassembled WGS sequence"/>
</dbReference>
<dbReference type="EMBL" id="PQXF01000017">
    <property type="protein sequence ID" value="PXF60419.1"/>
    <property type="molecule type" value="Genomic_DNA"/>
</dbReference>
<sequence length="229" mass="25353">MATATVFESFTYQVSNLPIVLQNSIYIISTMLLYPVIIALLLLTGYLIVEIGTFIYEYYMRLKRKRDLSGVRRARELSKVGRLGDALDLIGNSMSGAFVYAFIDDLRGIPIDDVLKVEIEKLLHEYDTLITKRLERTSLVARIGPMLGLMGTLIPMGPALAGLAAGDVELLANNMILAFGTTVLGLLVGGGSYAISTVRSRWYDRDMDDMDDMSHICDMIHGDSDVSEE</sequence>
<gene>
    <name evidence="1" type="ORF">C4B59_09455</name>
</gene>
<organism evidence="1 2">
    <name type="scientific">Candidatus Methanogaster sp</name>
    <dbReference type="NCBI Taxonomy" id="3386292"/>
    <lineage>
        <taxon>Archaea</taxon>
        <taxon>Methanobacteriati</taxon>
        <taxon>Methanobacteriota</taxon>
        <taxon>Stenosarchaea group</taxon>
        <taxon>Methanomicrobia</taxon>
        <taxon>Methanosarcinales</taxon>
        <taxon>ANME-2 cluster</taxon>
        <taxon>Candidatus Methanogasteraceae</taxon>
        <taxon>Candidatus Methanogaster</taxon>
    </lineage>
</organism>
<protein>
    <submittedName>
        <fullName evidence="1">MotA/TolQ/ExbB proton channel family protein</fullName>
    </submittedName>
</protein>